<evidence type="ECO:0000256" key="1">
    <source>
        <dbReference type="ARBA" id="ARBA00000085"/>
    </source>
</evidence>
<dbReference type="Pfam" id="PF00672">
    <property type="entry name" value="HAMP"/>
    <property type="match status" value="1"/>
</dbReference>
<evidence type="ECO:0000256" key="7">
    <source>
        <dbReference type="ARBA" id="ARBA00023012"/>
    </source>
</evidence>
<reference evidence="12" key="1">
    <citation type="submission" date="2018-09" db="EMBL/GenBank/DDBJ databases">
        <title>Murine metabolic-syndrome-specific gut microbial biobank.</title>
        <authorList>
            <person name="Liu C."/>
        </authorList>
    </citation>
    <scope>NUCLEOTIDE SEQUENCE</scope>
    <source>
        <strain evidence="12">D42-62</strain>
    </source>
</reference>
<dbReference type="Pfam" id="PF02518">
    <property type="entry name" value="HATPase_c"/>
    <property type="match status" value="1"/>
</dbReference>
<evidence type="ECO:0000256" key="5">
    <source>
        <dbReference type="ARBA" id="ARBA00022679"/>
    </source>
</evidence>
<feature type="domain" description="HAMP" evidence="11">
    <location>
        <begin position="338"/>
        <end position="390"/>
    </location>
</feature>
<proteinExistence type="predicted"/>
<dbReference type="InterPro" id="IPR004358">
    <property type="entry name" value="Sig_transdc_His_kin-like_C"/>
</dbReference>
<dbReference type="InterPro" id="IPR003594">
    <property type="entry name" value="HATPase_dom"/>
</dbReference>
<keyword evidence="9" id="KW-1133">Transmembrane helix</keyword>
<dbReference type="InterPro" id="IPR003660">
    <property type="entry name" value="HAMP_dom"/>
</dbReference>
<evidence type="ECO:0000313" key="13">
    <source>
        <dbReference type="Proteomes" id="UP001154420"/>
    </source>
</evidence>
<dbReference type="PRINTS" id="PR00344">
    <property type="entry name" value="BCTRLSENSOR"/>
</dbReference>
<dbReference type="PANTHER" id="PTHR34220">
    <property type="entry name" value="SENSOR HISTIDINE KINASE YPDA"/>
    <property type="match status" value="1"/>
</dbReference>
<gene>
    <name evidence="12" type="ORF">D5281_15380</name>
</gene>
<dbReference type="Pfam" id="PF06580">
    <property type="entry name" value="His_kinase"/>
    <property type="match status" value="1"/>
</dbReference>
<comment type="catalytic activity">
    <reaction evidence="1">
        <text>ATP + protein L-histidine = ADP + protein N-phospho-L-histidine.</text>
        <dbReference type="EC" id="2.7.13.3"/>
    </reaction>
</comment>
<evidence type="ECO:0000313" key="12">
    <source>
        <dbReference type="EMBL" id="NBJ93929.1"/>
    </source>
</evidence>
<comment type="caution">
    <text evidence="12">The sequence shown here is derived from an EMBL/GenBank/DDBJ whole genome shotgun (WGS) entry which is preliminary data.</text>
</comment>
<dbReference type="EC" id="2.7.13.3" evidence="3"/>
<feature type="transmembrane region" description="Helical" evidence="9">
    <location>
        <begin position="29"/>
        <end position="52"/>
    </location>
</feature>
<keyword evidence="9" id="KW-0812">Transmembrane</keyword>
<keyword evidence="4" id="KW-0597">Phosphoprotein</keyword>
<dbReference type="PROSITE" id="PS50109">
    <property type="entry name" value="HIS_KIN"/>
    <property type="match status" value="1"/>
</dbReference>
<dbReference type="PROSITE" id="PS50885">
    <property type="entry name" value="HAMP"/>
    <property type="match status" value="1"/>
</dbReference>
<dbReference type="PANTHER" id="PTHR34220:SF7">
    <property type="entry name" value="SENSOR HISTIDINE KINASE YPDA"/>
    <property type="match status" value="1"/>
</dbReference>
<dbReference type="Gene3D" id="3.30.565.10">
    <property type="entry name" value="Histidine kinase-like ATPase, C-terminal domain"/>
    <property type="match status" value="1"/>
</dbReference>
<evidence type="ECO:0000256" key="8">
    <source>
        <dbReference type="SAM" id="MobiDB-lite"/>
    </source>
</evidence>
<dbReference type="InterPro" id="IPR036890">
    <property type="entry name" value="HATPase_C_sf"/>
</dbReference>
<dbReference type="InterPro" id="IPR010559">
    <property type="entry name" value="Sig_transdc_His_kin_internal"/>
</dbReference>
<dbReference type="SUPFAM" id="SSF55874">
    <property type="entry name" value="ATPase domain of HSP90 chaperone/DNA topoisomerase II/histidine kinase"/>
    <property type="match status" value="1"/>
</dbReference>
<evidence type="ECO:0000259" key="11">
    <source>
        <dbReference type="PROSITE" id="PS50885"/>
    </source>
</evidence>
<dbReference type="GO" id="GO:0016020">
    <property type="term" value="C:membrane"/>
    <property type="evidence" value="ECO:0007669"/>
    <property type="project" value="UniProtKB-SubCell"/>
</dbReference>
<dbReference type="SMART" id="SM00304">
    <property type="entry name" value="HAMP"/>
    <property type="match status" value="1"/>
</dbReference>
<dbReference type="SMART" id="SM00387">
    <property type="entry name" value="HATPase_c"/>
    <property type="match status" value="1"/>
</dbReference>
<sequence length="628" mass="72696">MKKYTLPSLSHLFHPYKRERLFYHVSRRLLILMVLEVFMLIIAYLLILFFYAQNCRLQQNTAIYNLNHVLLLHTNSILEKLDTASSFPLAHMADRYNDPLLKYLIRDDHAHMTQSDLYRVFYYRTGEVFIQFPEVESLVLLDKTGDLIDTKAVYNITLPKENHSSDTWYSKCQERGGKIYILTQEETLLLGLRSTSQNLHAARMLYDHLTLEPFCITLTGIRATDIPITFKTDKMFREQLYAIYDSSGRKFMGDLDVPLTQNILSESRQDDYSFTRIEDGTKYVYHISYTMESGGSYSVIRTPTMLLAFEQFHTISGILLGGLILILLNIYIFMGIINSINRPLAKLVNMCEEIGRGNFSVRIPCSQTDELAYLTYSLNHMSERVQQLIDEVYVRTLAERDLELQMLRSQINPHFLYNTLENMRMSAYTRGYIELSEMCLLLSKVLRYGVTNQSSLVSIREEMEHLQYYTSLLHYCFPKLQVDIFIDKALYEYCIIKVIFQPLVENAANHATKELQNAIHIQVWGYEEKNDLVFIVSDNGHGMEKQYLEDLRASLDDENNTRYGIGLKNIHRRIRLYYGKNYGLAINSAPGKGTSVTVRIPKTPAPFPSHTKEDFNGTIDSLQTSAGG</sequence>
<keyword evidence="6" id="KW-0418">Kinase</keyword>
<evidence type="ECO:0000256" key="4">
    <source>
        <dbReference type="ARBA" id="ARBA00022553"/>
    </source>
</evidence>
<evidence type="ECO:0000256" key="2">
    <source>
        <dbReference type="ARBA" id="ARBA00004370"/>
    </source>
</evidence>
<name>A0A9X5BHT4_9FIRM</name>
<feature type="region of interest" description="Disordered" evidence="8">
    <location>
        <begin position="604"/>
        <end position="628"/>
    </location>
</feature>
<comment type="subcellular location">
    <subcellularLocation>
        <location evidence="2">Membrane</location>
    </subcellularLocation>
</comment>
<dbReference type="SUPFAM" id="SSF158472">
    <property type="entry name" value="HAMP domain-like"/>
    <property type="match status" value="1"/>
</dbReference>
<dbReference type="CDD" id="cd06225">
    <property type="entry name" value="HAMP"/>
    <property type="match status" value="1"/>
</dbReference>
<dbReference type="GO" id="GO:0000155">
    <property type="term" value="F:phosphorelay sensor kinase activity"/>
    <property type="evidence" value="ECO:0007669"/>
    <property type="project" value="InterPro"/>
</dbReference>
<dbReference type="EMBL" id="QZDT01000027">
    <property type="protein sequence ID" value="NBJ93929.1"/>
    <property type="molecule type" value="Genomic_DNA"/>
</dbReference>
<accession>A0A9X5BHT4</accession>
<dbReference type="InterPro" id="IPR050640">
    <property type="entry name" value="Bact_2-comp_sensor_kinase"/>
</dbReference>
<dbReference type="Proteomes" id="UP001154420">
    <property type="component" value="Unassembled WGS sequence"/>
</dbReference>
<keyword evidence="13" id="KW-1185">Reference proteome</keyword>
<keyword evidence="9" id="KW-0472">Membrane</keyword>
<evidence type="ECO:0000256" key="6">
    <source>
        <dbReference type="ARBA" id="ARBA00022777"/>
    </source>
</evidence>
<evidence type="ECO:0000256" key="9">
    <source>
        <dbReference type="SAM" id="Phobius"/>
    </source>
</evidence>
<keyword evidence="7" id="KW-0902">Two-component regulatory system</keyword>
<feature type="domain" description="Histidine kinase" evidence="10">
    <location>
        <begin position="499"/>
        <end position="604"/>
    </location>
</feature>
<evidence type="ECO:0000259" key="10">
    <source>
        <dbReference type="PROSITE" id="PS50109"/>
    </source>
</evidence>
<protein>
    <recommendedName>
        <fullName evidence="3">histidine kinase</fullName>
        <ecNumber evidence="3">2.7.13.3</ecNumber>
    </recommendedName>
</protein>
<dbReference type="AlphaFoldDB" id="A0A9X5BHT4"/>
<feature type="compositionally biased region" description="Polar residues" evidence="8">
    <location>
        <begin position="618"/>
        <end position="628"/>
    </location>
</feature>
<feature type="transmembrane region" description="Helical" evidence="9">
    <location>
        <begin position="315"/>
        <end position="337"/>
    </location>
</feature>
<dbReference type="OrthoDB" id="9809348at2"/>
<dbReference type="InterPro" id="IPR005467">
    <property type="entry name" value="His_kinase_dom"/>
</dbReference>
<dbReference type="RefSeq" id="WP_160560979.1">
    <property type="nucleotide sequence ID" value="NZ_QZDT01000027.1"/>
</dbReference>
<keyword evidence="5" id="KW-0808">Transferase</keyword>
<evidence type="ECO:0000256" key="3">
    <source>
        <dbReference type="ARBA" id="ARBA00012438"/>
    </source>
</evidence>
<dbReference type="Gene3D" id="6.10.340.10">
    <property type="match status" value="1"/>
</dbReference>
<organism evidence="12 13">
    <name type="scientific">Parablautia muri</name>
    <dbReference type="NCBI Taxonomy" id="2320879"/>
    <lineage>
        <taxon>Bacteria</taxon>
        <taxon>Bacillati</taxon>
        <taxon>Bacillota</taxon>
        <taxon>Clostridia</taxon>
        <taxon>Lachnospirales</taxon>
        <taxon>Lachnospiraceae</taxon>
        <taxon>Parablautia</taxon>
    </lineage>
</organism>